<gene>
    <name evidence="2" type="ORF">SHI21_18500</name>
</gene>
<feature type="chain" id="PRO_5045490503" evidence="1">
    <location>
        <begin position="19"/>
        <end position="103"/>
    </location>
</feature>
<proteinExistence type="predicted"/>
<evidence type="ECO:0000313" key="3">
    <source>
        <dbReference type="Proteomes" id="UP001302274"/>
    </source>
</evidence>
<dbReference type="Proteomes" id="UP001302274">
    <property type="component" value="Unassembled WGS sequence"/>
</dbReference>
<dbReference type="RefSeq" id="WP_323578552.1">
    <property type="nucleotide sequence ID" value="NZ_JAYGJQ010000003.1"/>
</dbReference>
<comment type="caution">
    <text evidence="2">The sequence shown here is derived from an EMBL/GenBank/DDBJ whole genome shotgun (WGS) entry which is preliminary data.</text>
</comment>
<keyword evidence="1" id="KW-0732">Signal</keyword>
<accession>A0ABU5W075</accession>
<evidence type="ECO:0000313" key="2">
    <source>
        <dbReference type="EMBL" id="MEA9358232.1"/>
    </source>
</evidence>
<keyword evidence="3" id="KW-1185">Reference proteome</keyword>
<dbReference type="EMBL" id="JAYGJQ010000003">
    <property type="protein sequence ID" value="MEA9358232.1"/>
    <property type="molecule type" value="Genomic_DNA"/>
</dbReference>
<feature type="signal peptide" evidence="1">
    <location>
        <begin position="1"/>
        <end position="18"/>
    </location>
</feature>
<name>A0ABU5W075_9BACT</name>
<protein>
    <submittedName>
        <fullName evidence="2">Uncharacterized protein</fullName>
    </submittedName>
</protein>
<sequence length="103" mass="10913">MKSLIVLLAMAFSANSFANEAVSQSTIGMGAATAILTSTTSGIKPFGKAEAIIREANEYRLTGIAPLYLADQVKNLQSEMDVSEAEAVDLLVEAAKEILSLNY</sequence>
<evidence type="ECO:0000256" key="1">
    <source>
        <dbReference type="SAM" id="SignalP"/>
    </source>
</evidence>
<reference evidence="2 3" key="1">
    <citation type="submission" date="2023-11" db="EMBL/GenBank/DDBJ databases">
        <title>A Novel Polar Bacteriovorax (B. antarcticus) Isolated from the Biocrust in Antarctica.</title>
        <authorList>
            <person name="Mun W."/>
            <person name="Choi S.Y."/>
            <person name="Mitchell R.J."/>
        </authorList>
    </citation>
    <scope>NUCLEOTIDE SEQUENCE [LARGE SCALE GENOMIC DNA]</scope>
    <source>
        <strain evidence="2 3">PP10</strain>
    </source>
</reference>
<organism evidence="2 3">
    <name type="scientific">Bacteriovorax antarcticus</name>
    <dbReference type="NCBI Taxonomy" id="3088717"/>
    <lineage>
        <taxon>Bacteria</taxon>
        <taxon>Pseudomonadati</taxon>
        <taxon>Bdellovibrionota</taxon>
        <taxon>Bacteriovoracia</taxon>
        <taxon>Bacteriovoracales</taxon>
        <taxon>Bacteriovoracaceae</taxon>
        <taxon>Bacteriovorax</taxon>
    </lineage>
</organism>